<accession>A0ABY4VMA7</accession>
<feature type="chain" id="PRO_5046014699" evidence="2">
    <location>
        <begin position="23"/>
        <end position="325"/>
    </location>
</feature>
<dbReference type="RefSeq" id="WP_252252340.1">
    <property type="nucleotide sequence ID" value="NZ_CP098735.1"/>
</dbReference>
<dbReference type="InterPro" id="IPR042100">
    <property type="entry name" value="Bug_dom1"/>
</dbReference>
<evidence type="ECO:0000313" key="3">
    <source>
        <dbReference type="EMBL" id="USE78328.1"/>
    </source>
</evidence>
<keyword evidence="4" id="KW-1185">Reference proteome</keyword>
<dbReference type="InterPro" id="IPR005064">
    <property type="entry name" value="BUG"/>
</dbReference>
<name>A0ABY4VMA7_9BURK</name>
<dbReference type="PIRSF" id="PIRSF017082">
    <property type="entry name" value="YflP"/>
    <property type="match status" value="1"/>
</dbReference>
<proteinExistence type="inferred from homology"/>
<dbReference type="EMBL" id="CP098735">
    <property type="protein sequence ID" value="USE78328.1"/>
    <property type="molecule type" value="Genomic_DNA"/>
</dbReference>
<evidence type="ECO:0000256" key="2">
    <source>
        <dbReference type="SAM" id="SignalP"/>
    </source>
</evidence>
<protein>
    <submittedName>
        <fullName evidence="3">Tripartite tricarboxylate transporter substrate-binding protein</fullName>
    </submittedName>
</protein>
<dbReference type="SUPFAM" id="SSF53850">
    <property type="entry name" value="Periplasmic binding protein-like II"/>
    <property type="match status" value="1"/>
</dbReference>
<dbReference type="Proteomes" id="UP001056648">
    <property type="component" value="Chromosome 1"/>
</dbReference>
<gene>
    <name evidence="3" type="ORF">NDR89_04755</name>
</gene>
<dbReference type="PANTHER" id="PTHR42928:SF5">
    <property type="entry name" value="BLR1237 PROTEIN"/>
    <property type="match status" value="1"/>
</dbReference>
<organism evidence="3 4">
    <name type="scientific">Cupriavidus gilardii</name>
    <dbReference type="NCBI Taxonomy" id="82541"/>
    <lineage>
        <taxon>Bacteria</taxon>
        <taxon>Pseudomonadati</taxon>
        <taxon>Pseudomonadota</taxon>
        <taxon>Betaproteobacteria</taxon>
        <taxon>Burkholderiales</taxon>
        <taxon>Burkholderiaceae</taxon>
        <taxon>Cupriavidus</taxon>
    </lineage>
</organism>
<dbReference type="Pfam" id="PF03401">
    <property type="entry name" value="TctC"/>
    <property type="match status" value="1"/>
</dbReference>
<keyword evidence="2" id="KW-0732">Signal</keyword>
<evidence type="ECO:0000313" key="4">
    <source>
        <dbReference type="Proteomes" id="UP001056648"/>
    </source>
</evidence>
<comment type="similarity">
    <text evidence="1">Belongs to the UPF0065 (bug) family.</text>
</comment>
<evidence type="ECO:0000256" key="1">
    <source>
        <dbReference type="ARBA" id="ARBA00006987"/>
    </source>
</evidence>
<sequence length="325" mass="33585">MKAPRWMVAVASCCLMTVNAVAAEPFPAKPIRLVVPFGAGGITDNIARLVGQEWSGALGQTVLIENRPGAGGLLAAQAAAKAAPDGYTVFMGTVGTQIVNPLIYPAGKLPYSPDSQFTPLGMVSKSPFMLAVATGVPARDLKEFLAYARNHPDRLDYGSAGSASAPHMSMELLKLLSGTKINHVPYKSGAEAVNAAIGGHVAAVIDAVPVVMPQVKAGKLRALAIANGTRSTAAPTVPTSQEAGLPSFETSSWNALYVPAGTPADVVEKLSSTLRTTLARPGLRGRLAAQGSEALAGTQQEYAAMMAAEKKKWAAVVDAAKIKAE</sequence>
<feature type="signal peptide" evidence="2">
    <location>
        <begin position="1"/>
        <end position="22"/>
    </location>
</feature>
<reference evidence="3" key="1">
    <citation type="submission" date="2022-06" db="EMBL/GenBank/DDBJ databases">
        <title>Complete genome sequence and characterization of Cupriavidus gilardii QJ1 isolated from contaminating cells.</title>
        <authorList>
            <person name="Qi J."/>
        </authorList>
    </citation>
    <scope>NUCLEOTIDE SEQUENCE</scope>
    <source>
        <strain evidence="3">QJ1</strain>
    </source>
</reference>
<dbReference type="PANTHER" id="PTHR42928">
    <property type="entry name" value="TRICARBOXYLATE-BINDING PROTEIN"/>
    <property type="match status" value="1"/>
</dbReference>
<dbReference type="Gene3D" id="3.40.190.10">
    <property type="entry name" value="Periplasmic binding protein-like II"/>
    <property type="match status" value="1"/>
</dbReference>
<dbReference type="Gene3D" id="3.40.190.150">
    <property type="entry name" value="Bordetella uptake gene, domain 1"/>
    <property type="match status" value="1"/>
</dbReference>